<accession>A0A087T7D0</accession>
<keyword evidence="1" id="KW-0472">Membrane</keyword>
<dbReference type="Proteomes" id="UP000054359">
    <property type="component" value="Unassembled WGS sequence"/>
</dbReference>
<dbReference type="OrthoDB" id="6415363at2759"/>
<keyword evidence="1" id="KW-1133">Transmembrane helix</keyword>
<proteinExistence type="predicted"/>
<dbReference type="EMBL" id="KK113780">
    <property type="protein sequence ID" value="KFM61019.1"/>
    <property type="molecule type" value="Genomic_DNA"/>
</dbReference>
<evidence type="ECO:0000313" key="3">
    <source>
        <dbReference type="Proteomes" id="UP000054359"/>
    </source>
</evidence>
<sequence>MVSSYFYRAIALMLTVGALSKIQKIDRREQARSEKFAKLLEHDDKKDK</sequence>
<gene>
    <name evidence="2" type="ORF">X975_20251</name>
</gene>
<evidence type="ECO:0000313" key="2">
    <source>
        <dbReference type="EMBL" id="KFM61019.1"/>
    </source>
</evidence>
<keyword evidence="3" id="KW-1185">Reference proteome</keyword>
<keyword evidence="1" id="KW-0812">Transmembrane</keyword>
<organism evidence="2 3">
    <name type="scientific">Stegodyphus mimosarum</name>
    <name type="common">African social velvet spider</name>
    <dbReference type="NCBI Taxonomy" id="407821"/>
    <lineage>
        <taxon>Eukaryota</taxon>
        <taxon>Metazoa</taxon>
        <taxon>Ecdysozoa</taxon>
        <taxon>Arthropoda</taxon>
        <taxon>Chelicerata</taxon>
        <taxon>Arachnida</taxon>
        <taxon>Araneae</taxon>
        <taxon>Araneomorphae</taxon>
        <taxon>Entelegynae</taxon>
        <taxon>Eresoidea</taxon>
        <taxon>Eresidae</taxon>
        <taxon>Stegodyphus</taxon>
    </lineage>
</organism>
<reference evidence="2 3" key="1">
    <citation type="submission" date="2013-11" db="EMBL/GenBank/DDBJ databases">
        <title>Genome sequencing of Stegodyphus mimosarum.</title>
        <authorList>
            <person name="Bechsgaard J."/>
        </authorList>
    </citation>
    <scope>NUCLEOTIDE SEQUENCE [LARGE SCALE GENOMIC DNA]</scope>
</reference>
<protein>
    <submittedName>
        <fullName evidence="2">Uncharacterized protein</fullName>
    </submittedName>
</protein>
<name>A0A087T7D0_STEMI</name>
<dbReference type="AlphaFoldDB" id="A0A087T7D0"/>
<feature type="non-terminal residue" evidence="2">
    <location>
        <position position="48"/>
    </location>
</feature>
<feature type="transmembrane region" description="Helical" evidence="1">
    <location>
        <begin position="6"/>
        <end position="22"/>
    </location>
</feature>
<evidence type="ECO:0000256" key="1">
    <source>
        <dbReference type="SAM" id="Phobius"/>
    </source>
</evidence>